<gene>
    <name evidence="1" type="ORF">RDWZM_006309</name>
</gene>
<proteinExistence type="predicted"/>
<dbReference type="EMBL" id="JAPWDV010000002">
    <property type="protein sequence ID" value="KAJ6220497.1"/>
    <property type="molecule type" value="Genomic_DNA"/>
</dbReference>
<evidence type="ECO:0000313" key="1">
    <source>
        <dbReference type="EMBL" id="KAJ6220497.1"/>
    </source>
</evidence>
<protein>
    <submittedName>
        <fullName evidence="1">Uncharacterized protein</fullName>
    </submittedName>
</protein>
<sequence>MAESDILSLFYNYKNFYLEQITNESDTEIKQKLMSKVINDLMEQNELLLEILLEVHQNTRDRSEQMHQMLTKTASKTSEVGQALTSYELEVKTFAQNSIPAFIDFANYAKQMQFYIINLEHDNQELKKENETFFRDLQMQNVQLINYRKMFKEKFDDGTIKTSTLFKSDKLDEIECFNIESFLHTKFNELSRNINTIVCADVLEDIITITEKTIEDENNFTNSDKVYFDCNSTDINDNYEIEECSRFDSELICSTTIELKSLPKILFTISSVYDDLEKKISVIYELKRELLSIREKHSKLQNSFIQMGLQTLNNFRMLEDEIKSGVNGLIEPTNMASHKWEQTILNHIENGINQVLQNKSIPQWIHPLSSS</sequence>
<dbReference type="OMA" id="MICASII"/>
<keyword evidence="2" id="KW-1185">Reference proteome</keyword>
<accession>A0A9Q0M9E6</accession>
<dbReference type="Proteomes" id="UP001142055">
    <property type="component" value="Chromosome 2"/>
</dbReference>
<name>A0A9Q0M9E6_BLOTA</name>
<organism evidence="1 2">
    <name type="scientific">Blomia tropicalis</name>
    <name type="common">Mite</name>
    <dbReference type="NCBI Taxonomy" id="40697"/>
    <lineage>
        <taxon>Eukaryota</taxon>
        <taxon>Metazoa</taxon>
        <taxon>Ecdysozoa</taxon>
        <taxon>Arthropoda</taxon>
        <taxon>Chelicerata</taxon>
        <taxon>Arachnida</taxon>
        <taxon>Acari</taxon>
        <taxon>Acariformes</taxon>
        <taxon>Sarcoptiformes</taxon>
        <taxon>Astigmata</taxon>
        <taxon>Glycyphagoidea</taxon>
        <taxon>Echimyopodidae</taxon>
        <taxon>Blomia</taxon>
    </lineage>
</organism>
<reference evidence="1" key="1">
    <citation type="submission" date="2022-12" db="EMBL/GenBank/DDBJ databases">
        <title>Genome assemblies of Blomia tropicalis.</title>
        <authorList>
            <person name="Cui Y."/>
        </authorList>
    </citation>
    <scope>NUCLEOTIDE SEQUENCE</scope>
    <source>
        <tissue evidence="1">Adult mites</tissue>
    </source>
</reference>
<evidence type="ECO:0000313" key="2">
    <source>
        <dbReference type="Proteomes" id="UP001142055"/>
    </source>
</evidence>
<comment type="caution">
    <text evidence="1">The sequence shown here is derived from an EMBL/GenBank/DDBJ whole genome shotgun (WGS) entry which is preliminary data.</text>
</comment>
<dbReference type="AlphaFoldDB" id="A0A9Q0M9E6"/>